<dbReference type="PANTHER" id="PTHR47958">
    <property type="entry name" value="ATP-DEPENDENT RNA HELICASE DBP3"/>
    <property type="match status" value="1"/>
</dbReference>
<evidence type="ECO:0000256" key="5">
    <source>
        <dbReference type="ARBA" id="ARBA00022840"/>
    </source>
</evidence>
<keyword evidence="2" id="KW-0547">Nucleotide-binding</keyword>
<dbReference type="SUPFAM" id="SSF52540">
    <property type="entry name" value="P-loop containing nucleoside triphosphate hydrolases"/>
    <property type="match status" value="1"/>
</dbReference>
<dbReference type="Pfam" id="PF00271">
    <property type="entry name" value="Helicase_C"/>
    <property type="match status" value="1"/>
</dbReference>
<organism evidence="11 12">
    <name type="scientific">Sparus aurata</name>
    <name type="common">Gilthead sea bream</name>
    <dbReference type="NCBI Taxonomy" id="8175"/>
    <lineage>
        <taxon>Eukaryota</taxon>
        <taxon>Metazoa</taxon>
        <taxon>Chordata</taxon>
        <taxon>Craniata</taxon>
        <taxon>Vertebrata</taxon>
        <taxon>Euteleostomi</taxon>
        <taxon>Actinopterygii</taxon>
        <taxon>Neopterygii</taxon>
        <taxon>Teleostei</taxon>
        <taxon>Neoteleostei</taxon>
        <taxon>Acanthomorphata</taxon>
        <taxon>Eupercaria</taxon>
        <taxon>Spariformes</taxon>
        <taxon>Sparidae</taxon>
        <taxon>Sparus</taxon>
    </lineage>
</organism>
<keyword evidence="5" id="KW-0067">ATP-binding</keyword>
<feature type="compositionally biased region" description="Polar residues" evidence="7">
    <location>
        <begin position="431"/>
        <end position="443"/>
    </location>
</feature>
<dbReference type="InterPro" id="IPR011545">
    <property type="entry name" value="DEAD/DEAH_box_helicase_dom"/>
</dbReference>
<dbReference type="InterPro" id="IPR001650">
    <property type="entry name" value="Helicase_C-like"/>
</dbReference>
<name>A0A671UDL4_SPAAU</name>
<dbReference type="Pfam" id="PF00270">
    <property type="entry name" value="DEAD"/>
    <property type="match status" value="1"/>
</dbReference>
<feature type="domain" description="DEAD-box RNA helicase Q" evidence="10">
    <location>
        <begin position="65"/>
        <end position="93"/>
    </location>
</feature>
<sequence>MKLLPFWQHEQYLFLPAGPRVTYVPPTLPEDEDSIFAHYETGINFDKYDDIMVDVSGTNPPQAIMTFDEARLCESLRKTVSKSGYVKPTPVQKHGIPIISAGRDLMACAQTGSGKTAAFLLPILQQLMADGVAASSFSELQEPEAIIVAPTRELINQIYLEARKFAYGTCVRPVVVYGGVSTGHQIREICRGCNVLCGTPGRLLDMIGRGKVGLISYLMFTSELNRSLACINMEACFYRMAADFLKTDYLFLAVGVVGAACSDVEQTFVQVTKFSKREQLLDLLKTTGTERTMVFVETKRQADFIATYLCQEKVPTTSIHGDREQREREQALADFRSGKCPVMVATSVAARGLDIPDVQHVVNFDLPKEIDEYVHRIGRTGRCGNTGRAVSFYDPDNDAQLARSLVTILSKAQQEVPSWLEESAFSGPGSTGFNPSGKTFASTDNRKGGSFQENGGQSQPAAQTAADDEEWE</sequence>
<feature type="short sequence motif" description="Q motif" evidence="6">
    <location>
        <begin position="65"/>
        <end position="93"/>
    </location>
</feature>
<dbReference type="CDD" id="cd18787">
    <property type="entry name" value="SF2_C_DEAD"/>
    <property type="match status" value="1"/>
</dbReference>
<evidence type="ECO:0000313" key="11">
    <source>
        <dbReference type="Ensembl" id="ENSSAUP00010012406.1"/>
    </source>
</evidence>
<reference evidence="11" key="3">
    <citation type="submission" date="2025-09" db="UniProtKB">
        <authorList>
            <consortium name="Ensembl"/>
        </authorList>
    </citation>
    <scope>IDENTIFICATION</scope>
</reference>
<feature type="domain" description="Helicase ATP-binding" evidence="8">
    <location>
        <begin position="96"/>
        <end position="308"/>
    </location>
</feature>
<evidence type="ECO:0000256" key="2">
    <source>
        <dbReference type="ARBA" id="ARBA00022741"/>
    </source>
</evidence>
<dbReference type="PROSITE" id="PS51195">
    <property type="entry name" value="Q_MOTIF"/>
    <property type="match status" value="1"/>
</dbReference>
<evidence type="ECO:0000256" key="1">
    <source>
        <dbReference type="ARBA" id="ARBA00012552"/>
    </source>
</evidence>
<evidence type="ECO:0000256" key="3">
    <source>
        <dbReference type="ARBA" id="ARBA00022801"/>
    </source>
</evidence>
<dbReference type="InterPro" id="IPR014014">
    <property type="entry name" value="RNA_helicase_DEAD_Q_motif"/>
</dbReference>
<reference evidence="11" key="1">
    <citation type="submission" date="2021-04" db="EMBL/GenBank/DDBJ databases">
        <authorList>
            <consortium name="Wellcome Sanger Institute Data Sharing"/>
        </authorList>
    </citation>
    <scope>NUCLEOTIDE SEQUENCE [LARGE SCALE GENOMIC DNA]</scope>
</reference>
<accession>A0A671UDL4</accession>
<dbReference type="PROSITE" id="PS51194">
    <property type="entry name" value="HELICASE_CTER"/>
    <property type="match status" value="1"/>
</dbReference>
<keyword evidence="3" id="KW-0378">Hydrolase</keyword>
<dbReference type="GO" id="GO:0003724">
    <property type="term" value="F:RNA helicase activity"/>
    <property type="evidence" value="ECO:0007669"/>
    <property type="project" value="UniProtKB-EC"/>
</dbReference>
<gene>
    <name evidence="11" type="primary">DDX4</name>
    <name evidence="11" type="synonym">ddx4</name>
</gene>
<reference evidence="11" key="2">
    <citation type="submission" date="2025-08" db="UniProtKB">
        <authorList>
            <consortium name="Ensembl"/>
        </authorList>
    </citation>
    <scope>IDENTIFICATION</scope>
</reference>
<dbReference type="GeneTree" id="ENSGT00940000157507"/>
<keyword evidence="12" id="KW-1185">Reference proteome</keyword>
<evidence type="ECO:0000313" key="12">
    <source>
        <dbReference type="Proteomes" id="UP000472265"/>
    </source>
</evidence>
<evidence type="ECO:0000256" key="4">
    <source>
        <dbReference type="ARBA" id="ARBA00022806"/>
    </source>
</evidence>
<evidence type="ECO:0000256" key="7">
    <source>
        <dbReference type="SAM" id="MobiDB-lite"/>
    </source>
</evidence>
<feature type="domain" description="Helicase C-terminal" evidence="9">
    <location>
        <begin position="279"/>
        <end position="424"/>
    </location>
</feature>
<feature type="compositionally biased region" description="Polar residues" evidence="7">
    <location>
        <begin position="451"/>
        <end position="462"/>
    </location>
</feature>
<dbReference type="InterPro" id="IPR014001">
    <property type="entry name" value="Helicase_ATP-bd"/>
</dbReference>
<dbReference type="Ensembl" id="ENSSAUT00010013182.1">
    <property type="protein sequence ID" value="ENSSAUP00010012406.1"/>
    <property type="gene ID" value="ENSSAUG00010005870.1"/>
</dbReference>
<dbReference type="SMART" id="SM00487">
    <property type="entry name" value="DEXDc"/>
    <property type="match status" value="1"/>
</dbReference>
<dbReference type="InterPro" id="IPR027417">
    <property type="entry name" value="P-loop_NTPase"/>
</dbReference>
<keyword evidence="4" id="KW-0347">Helicase</keyword>
<dbReference type="Gene3D" id="3.40.50.300">
    <property type="entry name" value="P-loop containing nucleotide triphosphate hydrolases"/>
    <property type="match status" value="2"/>
</dbReference>
<dbReference type="SMART" id="SM00490">
    <property type="entry name" value="HELICc"/>
    <property type="match status" value="1"/>
</dbReference>
<dbReference type="GO" id="GO:0016787">
    <property type="term" value="F:hydrolase activity"/>
    <property type="evidence" value="ECO:0007669"/>
    <property type="project" value="UniProtKB-KW"/>
</dbReference>
<proteinExistence type="predicted"/>
<dbReference type="AlphaFoldDB" id="A0A671UDL4"/>
<dbReference type="GO" id="GO:0003676">
    <property type="term" value="F:nucleic acid binding"/>
    <property type="evidence" value="ECO:0007669"/>
    <property type="project" value="InterPro"/>
</dbReference>
<evidence type="ECO:0000259" key="9">
    <source>
        <dbReference type="PROSITE" id="PS51194"/>
    </source>
</evidence>
<evidence type="ECO:0000259" key="8">
    <source>
        <dbReference type="PROSITE" id="PS51192"/>
    </source>
</evidence>
<dbReference type="EC" id="3.6.4.13" evidence="1"/>
<protein>
    <recommendedName>
        <fullName evidence="1">RNA helicase</fullName>
        <ecNumber evidence="1">3.6.4.13</ecNumber>
    </recommendedName>
</protein>
<feature type="region of interest" description="Disordered" evidence="7">
    <location>
        <begin position="422"/>
        <end position="472"/>
    </location>
</feature>
<dbReference type="Proteomes" id="UP000472265">
    <property type="component" value="Chromosome 24"/>
</dbReference>
<evidence type="ECO:0000259" key="10">
    <source>
        <dbReference type="PROSITE" id="PS51195"/>
    </source>
</evidence>
<evidence type="ECO:0000256" key="6">
    <source>
        <dbReference type="PROSITE-ProRule" id="PRU00552"/>
    </source>
</evidence>
<dbReference type="GO" id="GO:0005524">
    <property type="term" value="F:ATP binding"/>
    <property type="evidence" value="ECO:0007669"/>
    <property type="project" value="UniProtKB-KW"/>
</dbReference>
<dbReference type="PROSITE" id="PS51192">
    <property type="entry name" value="HELICASE_ATP_BIND_1"/>
    <property type="match status" value="1"/>
</dbReference>
<dbReference type="FunFam" id="3.40.50.300:FF:000008">
    <property type="entry name" value="ATP-dependent RNA helicase RhlB"/>
    <property type="match status" value="1"/>
</dbReference>